<sequence length="515" mass="59214">MTMDDIRNSDLLENTDSLEPNTLGLEEFSGKSTAALIKLAKEHSSPDGAVKINFQLANIGNTNDPANIAYDYLEALWIGERLSKHCKKVTSETKSLSYYEVYVVFSMWPSDFEEWARELVQLTIDLELWGEDCPDGYEIYDPITKAEGISEVEDDIFNGSSKICLPELADCFIANFIHGTFYHEEEAYWNERFPTWRHGFWKSALSREIGYDLYTSTNSQGVWIAMSDKDKIEDLLSQYGGFSETGRKLYLAEYLRLNDESPFLVSVRNSVYAPVQQVESALECWEKCLQDKKRKSKANDDQYSSAWQDFSWRMTEHGQAVVASHDNVQFVAFCSSADSLRPEQLQDTLAKLENSADRLRQLVGLPPSSLCNWDSINEEDFEELCYDVLRRTGIFDERTIRKHGKTRSRDGGRDIEIWSRSRIGKPGVKWIFQCKYLSTSRSLGAGRIDMSDVVEQYGAGGFGVMTNSVIDSTLYDRMDAIAARRDLELMSWSKFELERFITPRRDLLRRYFKHD</sequence>
<reference evidence="2" key="1">
    <citation type="submission" date="2013-05" db="EMBL/GenBank/DDBJ databases">
        <title>Genome assembly of Cystobacter fuscus DSM 2262.</title>
        <authorList>
            <person name="Sharma G."/>
            <person name="Khatri I."/>
            <person name="Kaur C."/>
            <person name="Mayilraj S."/>
            <person name="Subramanian S."/>
        </authorList>
    </citation>
    <scope>NUCLEOTIDE SEQUENCE [LARGE SCALE GENOMIC DNA]</scope>
    <source>
        <strain evidence="2">DSM 2262</strain>
    </source>
</reference>
<dbReference type="InterPro" id="IPR011856">
    <property type="entry name" value="tRNA_endonuc-like_dom_sf"/>
</dbReference>
<dbReference type="Proteomes" id="UP000011682">
    <property type="component" value="Unassembled WGS sequence"/>
</dbReference>
<keyword evidence="3" id="KW-1185">Reference proteome</keyword>
<evidence type="ECO:0000259" key="1">
    <source>
        <dbReference type="Pfam" id="PF04471"/>
    </source>
</evidence>
<accession>S9PE79</accession>
<feature type="domain" description="Restriction endonuclease type IV Mrr" evidence="1">
    <location>
        <begin position="374"/>
        <end position="471"/>
    </location>
</feature>
<evidence type="ECO:0000313" key="3">
    <source>
        <dbReference type="Proteomes" id="UP000011682"/>
    </source>
</evidence>
<name>S9PE79_CYSF2</name>
<dbReference type="GO" id="GO:0009307">
    <property type="term" value="P:DNA restriction-modification system"/>
    <property type="evidence" value="ECO:0007669"/>
    <property type="project" value="InterPro"/>
</dbReference>
<dbReference type="Gene3D" id="3.40.1350.10">
    <property type="match status" value="1"/>
</dbReference>
<dbReference type="Pfam" id="PF04471">
    <property type="entry name" value="Mrr_cat"/>
    <property type="match status" value="1"/>
</dbReference>
<dbReference type="GO" id="GO:0003677">
    <property type="term" value="F:DNA binding"/>
    <property type="evidence" value="ECO:0007669"/>
    <property type="project" value="InterPro"/>
</dbReference>
<dbReference type="AlphaFoldDB" id="S9PE79"/>
<evidence type="ECO:0000313" key="2">
    <source>
        <dbReference type="EMBL" id="EPX62665.1"/>
    </source>
</evidence>
<dbReference type="eggNOG" id="ENOG5033UIF">
    <property type="taxonomic scope" value="Bacteria"/>
</dbReference>
<comment type="caution">
    <text evidence="2">The sequence shown here is derived from an EMBL/GenBank/DDBJ whole genome shotgun (WGS) entry which is preliminary data.</text>
</comment>
<proteinExistence type="predicted"/>
<dbReference type="GO" id="GO:0004519">
    <property type="term" value="F:endonuclease activity"/>
    <property type="evidence" value="ECO:0007669"/>
    <property type="project" value="InterPro"/>
</dbReference>
<dbReference type="InterPro" id="IPR007560">
    <property type="entry name" value="Restrct_endonuc_IV_Mrr"/>
</dbReference>
<gene>
    <name evidence="2" type="ORF">D187_008853</name>
</gene>
<dbReference type="EMBL" id="ANAH02000007">
    <property type="protein sequence ID" value="EPX62665.1"/>
    <property type="molecule type" value="Genomic_DNA"/>
</dbReference>
<organism evidence="2 3">
    <name type="scientific">Cystobacter fuscus (strain ATCC 25194 / DSM 2262 / NBRC 100088 / M29)</name>
    <dbReference type="NCBI Taxonomy" id="1242864"/>
    <lineage>
        <taxon>Bacteria</taxon>
        <taxon>Pseudomonadati</taxon>
        <taxon>Myxococcota</taxon>
        <taxon>Myxococcia</taxon>
        <taxon>Myxococcales</taxon>
        <taxon>Cystobacterineae</taxon>
        <taxon>Archangiaceae</taxon>
        <taxon>Cystobacter</taxon>
    </lineage>
</organism>
<protein>
    <recommendedName>
        <fullName evidence="1">Restriction endonuclease type IV Mrr domain-containing protein</fullName>
    </recommendedName>
</protein>